<dbReference type="SUPFAM" id="SSF82704">
    <property type="entry name" value="AlbA-like"/>
    <property type="match status" value="1"/>
</dbReference>
<evidence type="ECO:0000313" key="3">
    <source>
        <dbReference type="EMBL" id="RMX67519.1"/>
    </source>
</evidence>
<feature type="active site" description="Proton donor" evidence="1">
    <location>
        <position position="19"/>
    </location>
</feature>
<name>A0A3M6VLE0_9STRA</name>
<evidence type="ECO:0000256" key="1">
    <source>
        <dbReference type="PIRSR" id="PIRSR610708-1"/>
    </source>
</evidence>
<gene>
    <name evidence="4" type="ORF">DD237_001223</name>
    <name evidence="3" type="ORF">DD238_001443</name>
</gene>
<evidence type="ECO:0000259" key="2">
    <source>
        <dbReference type="Pfam" id="PF01918"/>
    </source>
</evidence>
<dbReference type="EMBL" id="QKXF01000090">
    <property type="protein sequence ID" value="RQM17714.1"/>
    <property type="molecule type" value="Genomic_DNA"/>
</dbReference>
<dbReference type="Proteomes" id="UP000286097">
    <property type="component" value="Unassembled WGS sequence"/>
</dbReference>
<dbReference type="SUPFAM" id="SSF56784">
    <property type="entry name" value="HAD-like"/>
    <property type="match status" value="1"/>
</dbReference>
<dbReference type="InterPro" id="IPR002775">
    <property type="entry name" value="DNA/RNA-bd_Alba-like"/>
</dbReference>
<comment type="caution">
    <text evidence="3">The sequence shown here is derived from an EMBL/GenBank/DDBJ whole genome shotgun (WGS) entry which is preliminary data.</text>
</comment>
<evidence type="ECO:0000313" key="6">
    <source>
        <dbReference type="Proteomes" id="UP000286097"/>
    </source>
</evidence>
<dbReference type="Pfam" id="PF01918">
    <property type="entry name" value="Alba"/>
    <property type="match status" value="1"/>
</dbReference>
<dbReference type="Pfam" id="PF06941">
    <property type="entry name" value="NT5C"/>
    <property type="match status" value="1"/>
</dbReference>
<dbReference type="InterPro" id="IPR036882">
    <property type="entry name" value="Alba-like_dom_sf"/>
</dbReference>
<dbReference type="PANTHER" id="PTHR35134">
    <property type="entry name" value="NUCLEOTIDASE YQFW-RELATED"/>
    <property type="match status" value="1"/>
</dbReference>
<feature type="active site" description="Nucleophile" evidence="1">
    <location>
        <position position="17"/>
    </location>
</feature>
<protein>
    <recommendedName>
        <fullName evidence="2">DNA/RNA-binding protein Alba-like domain-containing protein</fullName>
    </recommendedName>
</protein>
<organism evidence="3 5">
    <name type="scientific">Peronospora effusa</name>
    <dbReference type="NCBI Taxonomy" id="542832"/>
    <lineage>
        <taxon>Eukaryota</taxon>
        <taxon>Sar</taxon>
        <taxon>Stramenopiles</taxon>
        <taxon>Oomycota</taxon>
        <taxon>Peronosporomycetes</taxon>
        <taxon>Peronosporales</taxon>
        <taxon>Peronosporaceae</taxon>
        <taxon>Peronospora</taxon>
    </lineage>
</organism>
<dbReference type="OrthoDB" id="10248475at2759"/>
<dbReference type="EMBL" id="QLLG01000164">
    <property type="protein sequence ID" value="RMX67519.1"/>
    <property type="molecule type" value="Genomic_DNA"/>
</dbReference>
<dbReference type="InterPro" id="IPR023214">
    <property type="entry name" value="HAD_sf"/>
</dbReference>
<evidence type="ECO:0000313" key="4">
    <source>
        <dbReference type="EMBL" id="RQM17714.1"/>
    </source>
</evidence>
<dbReference type="VEuPathDB" id="FungiDB:DD237_001223"/>
<dbReference type="PANTHER" id="PTHR35134:SF2">
    <property type="entry name" value="NUCLEOTIDASE YQFW-RELATED"/>
    <property type="match status" value="1"/>
</dbReference>
<accession>A0A3M6VLE0</accession>
<dbReference type="InterPro" id="IPR036412">
    <property type="entry name" value="HAD-like_sf"/>
</dbReference>
<proteinExistence type="predicted"/>
<sequence length="319" mass="36175">MAYYGRSGIERMTLVVDVDHTLTKLLECVSAWHELEYGVKVNVKEVTSSSWTSVWGNEDVETKRNAFYESKQFKTELAAVDGANEVLKTLRKFFSLLAITARPRFVEKQTREWLDHHFAGVFDKLIFVDEDNSDHLVARKKELFDELKVKIAVGSDADTLTEAAKDVEHVVVVGSLPWMKAAVELQSGVVQVDKWSVAKEVFDRLIEELDLQPLDKVAVGPRLARYTDDLVTVSTRKPAVFYANIINSKFTVQKQETIRLQASEAAITTAVQVAEILRMQNNSTTTRITTRYSLNRPKERGGYRVPKMELVLQRVAHEG</sequence>
<dbReference type="GO" id="GO:0008253">
    <property type="term" value="F:5'-nucleotidase activity"/>
    <property type="evidence" value="ECO:0007669"/>
    <property type="project" value="InterPro"/>
</dbReference>
<dbReference type="GO" id="GO:0003676">
    <property type="term" value="F:nucleic acid binding"/>
    <property type="evidence" value="ECO:0007669"/>
    <property type="project" value="InterPro"/>
</dbReference>
<dbReference type="InterPro" id="IPR052419">
    <property type="entry name" value="5_3-deoxyribonucleotidase-like"/>
</dbReference>
<dbReference type="Gene3D" id="3.30.110.20">
    <property type="entry name" value="Alba-like domain"/>
    <property type="match status" value="1"/>
</dbReference>
<dbReference type="GO" id="GO:0009264">
    <property type="term" value="P:deoxyribonucleotide catabolic process"/>
    <property type="evidence" value="ECO:0007669"/>
    <property type="project" value="InterPro"/>
</dbReference>
<keyword evidence="5" id="KW-1185">Reference proteome</keyword>
<dbReference type="AlphaFoldDB" id="A0A3M6VLE0"/>
<reference evidence="5 6" key="1">
    <citation type="submission" date="2018-06" db="EMBL/GenBank/DDBJ databases">
        <title>Comparative genomics of downy mildews reveals potential adaptations to biotrophy.</title>
        <authorList>
            <person name="Fletcher K."/>
            <person name="Klosterman S.J."/>
            <person name="Derevnina L."/>
            <person name="Martin F."/>
            <person name="Koike S."/>
            <person name="Reyes Chin-Wo S."/>
            <person name="Mou B."/>
            <person name="Michelmore R."/>
        </authorList>
    </citation>
    <scope>NUCLEOTIDE SEQUENCE [LARGE SCALE GENOMIC DNA]</scope>
    <source>
        <strain evidence="4 6">R13</strain>
        <strain evidence="3 5">R14</strain>
    </source>
</reference>
<dbReference type="InterPro" id="IPR010708">
    <property type="entry name" value="5'(3')-deoxyribonucleotidase"/>
</dbReference>
<evidence type="ECO:0000313" key="5">
    <source>
        <dbReference type="Proteomes" id="UP000282087"/>
    </source>
</evidence>
<dbReference type="Gene3D" id="3.40.50.1000">
    <property type="entry name" value="HAD superfamily/HAD-like"/>
    <property type="match status" value="1"/>
</dbReference>
<dbReference type="Proteomes" id="UP000282087">
    <property type="component" value="Unassembled WGS sequence"/>
</dbReference>
<feature type="domain" description="DNA/RNA-binding protein Alba-like" evidence="2">
    <location>
        <begin position="232"/>
        <end position="290"/>
    </location>
</feature>